<organism evidence="1 2">
    <name type="scientific">Spirosoma sordidisoli</name>
    <dbReference type="NCBI Taxonomy" id="2502893"/>
    <lineage>
        <taxon>Bacteria</taxon>
        <taxon>Pseudomonadati</taxon>
        <taxon>Bacteroidota</taxon>
        <taxon>Cytophagia</taxon>
        <taxon>Cytophagales</taxon>
        <taxon>Cytophagaceae</taxon>
        <taxon>Spirosoma</taxon>
    </lineage>
</organism>
<keyword evidence="2" id="KW-1185">Reference proteome</keyword>
<reference evidence="1 2" key="1">
    <citation type="submission" date="2019-01" db="EMBL/GenBank/DDBJ databases">
        <title>Spirosoma flava sp. nov., a propanil-degrading bacterium isolated from herbicide-contaminated soil.</title>
        <authorList>
            <person name="Zhang L."/>
            <person name="Jiang J.-D."/>
        </authorList>
    </citation>
    <scope>NUCLEOTIDE SEQUENCE [LARGE SCALE GENOMIC DNA]</scope>
    <source>
        <strain evidence="1 2">TY50</strain>
    </source>
</reference>
<proteinExistence type="predicted"/>
<dbReference type="RefSeq" id="WP_129603047.1">
    <property type="nucleotide sequence ID" value="NZ_SBLB01000005.1"/>
</dbReference>
<dbReference type="AlphaFoldDB" id="A0A4Q2UG54"/>
<dbReference type="Proteomes" id="UP000290407">
    <property type="component" value="Unassembled WGS sequence"/>
</dbReference>
<dbReference type="Pfam" id="PF05402">
    <property type="entry name" value="PqqD"/>
    <property type="match status" value="1"/>
</dbReference>
<evidence type="ECO:0000313" key="1">
    <source>
        <dbReference type="EMBL" id="RYC68287.1"/>
    </source>
</evidence>
<gene>
    <name evidence="1" type="ORF">EQG79_18140</name>
</gene>
<evidence type="ECO:0000313" key="2">
    <source>
        <dbReference type="Proteomes" id="UP000290407"/>
    </source>
</evidence>
<comment type="caution">
    <text evidence="1">The sequence shown here is derived from an EMBL/GenBank/DDBJ whole genome shotgun (WGS) entry which is preliminary data.</text>
</comment>
<accession>A0A4Q2UG54</accession>
<sequence length="98" mass="11103">MFLHPDTPVQLVSNQSSSVLGEETIVLQYEAGMYYELNEMGGFIWSLLQANKGMTVGQIRQKLLDEFEVDAVVCQQELVQFLDDLLREKLIEITAPVP</sequence>
<dbReference type="Gene3D" id="1.10.10.1150">
    <property type="entry name" value="Coenzyme PQQ synthesis protein D (PqqD)"/>
    <property type="match status" value="1"/>
</dbReference>
<dbReference type="InterPro" id="IPR008792">
    <property type="entry name" value="PQQD"/>
</dbReference>
<protein>
    <submittedName>
        <fullName evidence="1">PqqD family protein</fullName>
    </submittedName>
</protein>
<dbReference type="InterPro" id="IPR041881">
    <property type="entry name" value="PqqD_sf"/>
</dbReference>
<name>A0A4Q2UG54_9BACT</name>
<dbReference type="EMBL" id="SBLB01000005">
    <property type="protein sequence ID" value="RYC68287.1"/>
    <property type="molecule type" value="Genomic_DNA"/>
</dbReference>